<comment type="caution">
    <text evidence="1">The sequence shown here is derived from an EMBL/GenBank/DDBJ whole genome shotgun (WGS) entry which is preliminary data.</text>
</comment>
<organism evidence="1 2">
    <name type="scientific">Pocillopora damicornis</name>
    <name type="common">Cauliflower coral</name>
    <name type="synonym">Millepora damicornis</name>
    <dbReference type="NCBI Taxonomy" id="46731"/>
    <lineage>
        <taxon>Eukaryota</taxon>
        <taxon>Metazoa</taxon>
        <taxon>Cnidaria</taxon>
        <taxon>Anthozoa</taxon>
        <taxon>Hexacorallia</taxon>
        <taxon>Scleractinia</taxon>
        <taxon>Astrocoeniina</taxon>
        <taxon>Pocilloporidae</taxon>
        <taxon>Pocillopora</taxon>
    </lineage>
</organism>
<dbReference type="Proteomes" id="UP000275408">
    <property type="component" value="Unassembled WGS sequence"/>
</dbReference>
<name>A0A3M6USP1_POCDA</name>
<keyword evidence="2" id="KW-1185">Reference proteome</keyword>
<protein>
    <submittedName>
        <fullName evidence="1">Uncharacterized protein</fullName>
    </submittedName>
</protein>
<dbReference type="EMBL" id="RCHS01000820">
    <property type="protein sequence ID" value="RMX56696.1"/>
    <property type="molecule type" value="Genomic_DNA"/>
</dbReference>
<gene>
    <name evidence="1" type="ORF">pdam_00015779</name>
</gene>
<proteinExistence type="predicted"/>
<sequence>MRIQKLLHLWRNWTYIQKLQQKECMPHYSSKIMLLDLMALRFHWALTTRPLKKC</sequence>
<dbReference type="AlphaFoldDB" id="A0A3M6USP1"/>
<accession>A0A3M6USP1</accession>
<evidence type="ECO:0000313" key="1">
    <source>
        <dbReference type="EMBL" id="RMX56696.1"/>
    </source>
</evidence>
<evidence type="ECO:0000313" key="2">
    <source>
        <dbReference type="Proteomes" id="UP000275408"/>
    </source>
</evidence>
<reference evidence="1 2" key="1">
    <citation type="journal article" date="2018" name="Sci. Rep.">
        <title>Comparative analysis of the Pocillopora damicornis genome highlights role of immune system in coral evolution.</title>
        <authorList>
            <person name="Cunning R."/>
            <person name="Bay R.A."/>
            <person name="Gillette P."/>
            <person name="Baker A.C."/>
            <person name="Traylor-Knowles N."/>
        </authorList>
    </citation>
    <scope>NUCLEOTIDE SEQUENCE [LARGE SCALE GENOMIC DNA]</scope>
    <source>
        <strain evidence="1">RSMAS</strain>
        <tissue evidence="1">Whole animal</tissue>
    </source>
</reference>